<dbReference type="AlphaFoldDB" id="A0A0E9UQM6"/>
<evidence type="ECO:0000313" key="1">
    <source>
        <dbReference type="EMBL" id="JAH68132.1"/>
    </source>
</evidence>
<dbReference type="EMBL" id="GBXM01040445">
    <property type="protein sequence ID" value="JAH68132.1"/>
    <property type="molecule type" value="Transcribed_RNA"/>
</dbReference>
<reference evidence="1" key="1">
    <citation type="submission" date="2014-11" db="EMBL/GenBank/DDBJ databases">
        <authorList>
            <person name="Amaro Gonzalez C."/>
        </authorList>
    </citation>
    <scope>NUCLEOTIDE SEQUENCE</scope>
</reference>
<name>A0A0E9UQM6_ANGAN</name>
<accession>A0A0E9UQM6</accession>
<organism evidence="1">
    <name type="scientific">Anguilla anguilla</name>
    <name type="common">European freshwater eel</name>
    <name type="synonym">Muraena anguilla</name>
    <dbReference type="NCBI Taxonomy" id="7936"/>
    <lineage>
        <taxon>Eukaryota</taxon>
        <taxon>Metazoa</taxon>
        <taxon>Chordata</taxon>
        <taxon>Craniata</taxon>
        <taxon>Vertebrata</taxon>
        <taxon>Euteleostomi</taxon>
        <taxon>Actinopterygii</taxon>
        <taxon>Neopterygii</taxon>
        <taxon>Teleostei</taxon>
        <taxon>Anguilliformes</taxon>
        <taxon>Anguillidae</taxon>
        <taxon>Anguilla</taxon>
    </lineage>
</organism>
<reference evidence="1" key="2">
    <citation type="journal article" date="2015" name="Fish Shellfish Immunol.">
        <title>Early steps in the European eel (Anguilla anguilla)-Vibrio vulnificus interaction in the gills: Role of the RtxA13 toxin.</title>
        <authorList>
            <person name="Callol A."/>
            <person name="Pajuelo D."/>
            <person name="Ebbesson L."/>
            <person name="Teles M."/>
            <person name="MacKenzie S."/>
            <person name="Amaro C."/>
        </authorList>
    </citation>
    <scope>NUCLEOTIDE SEQUENCE</scope>
</reference>
<sequence length="44" mass="5083">MSQLHKSPTTLTRIQASHIQQQHCKVKPIQKVQLLVKLYKADSQ</sequence>
<proteinExistence type="predicted"/>
<protein>
    <submittedName>
        <fullName evidence="1">Uncharacterized protein</fullName>
    </submittedName>
</protein>